<evidence type="ECO:0000313" key="1">
    <source>
        <dbReference type="EMBL" id="MDY5154278.1"/>
    </source>
</evidence>
<dbReference type="RefSeq" id="WP_320756191.1">
    <property type="nucleotide sequence ID" value="NZ_JAWNGC010000001.1"/>
</dbReference>
<proteinExistence type="predicted"/>
<dbReference type="Proteomes" id="UP001281731">
    <property type="component" value="Unassembled WGS sequence"/>
</dbReference>
<sequence>MAKIRVEAYSEGATPAAVVLAEAIPVDVAVTFSRVVDGKVSVLRAGKNVALRGAGHVVDWDMPIGRDITYLVEYGSTRLEATYRHDSDYGYFTSPLDPTIGITIGKTLTGGTDGFLTYLAATKAAFNAPANLVNVIGSRYPIAIGGTRQAAEELEIKIGTLSPAKIQALVEASSVWIARFPPWTGLELEPVTYVLCEKIEKKNHLSVDKTAPLYTEYSTEGMTVRAFSAPIVFDPWTNARVQELYKGVTYAQVQAGMDSKHYTYADARRDPRMGGIL</sequence>
<reference evidence="1" key="1">
    <citation type="submission" date="2023-10" db="EMBL/GenBank/DDBJ databases">
        <title>Whole Genome based description of the genera Actinobaculum and Actinotignum reveals a complex phylogenetic relationship within the species included in the genus Actinotignum.</title>
        <authorList>
            <person name="Jensen C.S."/>
            <person name="Dargis R."/>
            <person name="Kemp M."/>
            <person name="Christensen J.J."/>
        </authorList>
    </citation>
    <scope>NUCLEOTIDE SEQUENCE</scope>
    <source>
        <strain evidence="1">SLA_B511</strain>
    </source>
</reference>
<evidence type="ECO:0000313" key="2">
    <source>
        <dbReference type="Proteomes" id="UP001281731"/>
    </source>
</evidence>
<gene>
    <name evidence="1" type="ORF">R6G80_00850</name>
</gene>
<name>A0AAW9HK17_9ACTO</name>
<accession>A0AAW9HK17</accession>
<organism evidence="1 2">
    <name type="scientific">Actinotignum urinale</name>
    <dbReference type="NCBI Taxonomy" id="190146"/>
    <lineage>
        <taxon>Bacteria</taxon>
        <taxon>Bacillati</taxon>
        <taxon>Actinomycetota</taxon>
        <taxon>Actinomycetes</taxon>
        <taxon>Actinomycetales</taxon>
        <taxon>Actinomycetaceae</taxon>
        <taxon>Actinotignum</taxon>
    </lineage>
</organism>
<dbReference type="EMBL" id="JAWNGC010000001">
    <property type="protein sequence ID" value="MDY5154278.1"/>
    <property type="molecule type" value="Genomic_DNA"/>
</dbReference>
<comment type="caution">
    <text evidence="1">The sequence shown here is derived from an EMBL/GenBank/DDBJ whole genome shotgun (WGS) entry which is preliminary data.</text>
</comment>
<protein>
    <submittedName>
        <fullName evidence="1">Uncharacterized protein</fullName>
    </submittedName>
</protein>
<dbReference type="AlphaFoldDB" id="A0AAW9HK17"/>